<evidence type="ECO:0000259" key="1">
    <source>
        <dbReference type="PROSITE" id="PS50206"/>
    </source>
</evidence>
<dbReference type="InterPro" id="IPR036873">
    <property type="entry name" value="Rhodanese-like_dom_sf"/>
</dbReference>
<reference evidence="2" key="1">
    <citation type="submission" date="2020-02" db="EMBL/GenBank/DDBJ databases">
        <authorList>
            <person name="Meier V. D."/>
        </authorList>
    </citation>
    <scope>NUCLEOTIDE SEQUENCE</scope>
    <source>
        <strain evidence="2">AVDCRST_MAG88</strain>
    </source>
</reference>
<dbReference type="EMBL" id="CADCWM010000348">
    <property type="protein sequence ID" value="CAA9554641.1"/>
    <property type="molecule type" value="Genomic_DNA"/>
</dbReference>
<feature type="non-terminal residue" evidence="2">
    <location>
        <position position="1"/>
    </location>
</feature>
<dbReference type="SMART" id="SM00450">
    <property type="entry name" value="RHOD"/>
    <property type="match status" value="1"/>
</dbReference>
<sequence>NAERVPAITPRELQRRLSGAERIVIVDVREPWEWALGTIAAPDVRRIALGDLPSRWRELDPADEIVLVCHAGVRSAMALDFLRRAGFSRLRNLTGGTDAWSDEVDPSLPKY</sequence>
<dbReference type="Pfam" id="PF00581">
    <property type="entry name" value="Rhodanese"/>
    <property type="match status" value="1"/>
</dbReference>
<protein>
    <recommendedName>
        <fullName evidence="1">Rhodanese domain-containing protein</fullName>
    </recommendedName>
</protein>
<dbReference type="InterPro" id="IPR001763">
    <property type="entry name" value="Rhodanese-like_dom"/>
</dbReference>
<dbReference type="SUPFAM" id="SSF52821">
    <property type="entry name" value="Rhodanese/Cell cycle control phosphatase"/>
    <property type="match status" value="1"/>
</dbReference>
<dbReference type="PROSITE" id="PS50206">
    <property type="entry name" value="RHODANESE_3"/>
    <property type="match status" value="1"/>
</dbReference>
<accession>A0A6J4UP10</accession>
<feature type="domain" description="Rhodanese" evidence="1">
    <location>
        <begin position="19"/>
        <end position="109"/>
    </location>
</feature>
<dbReference type="PANTHER" id="PTHR43031:SF17">
    <property type="entry name" value="SULFURTRANSFERASE YTWF-RELATED"/>
    <property type="match status" value="1"/>
</dbReference>
<dbReference type="PANTHER" id="PTHR43031">
    <property type="entry name" value="FAD-DEPENDENT OXIDOREDUCTASE"/>
    <property type="match status" value="1"/>
</dbReference>
<evidence type="ECO:0000313" key="2">
    <source>
        <dbReference type="EMBL" id="CAA9554641.1"/>
    </source>
</evidence>
<gene>
    <name evidence="2" type="ORF">AVDCRST_MAG88-1013</name>
</gene>
<organism evidence="2">
    <name type="scientific">uncultured Thermomicrobiales bacterium</name>
    <dbReference type="NCBI Taxonomy" id="1645740"/>
    <lineage>
        <taxon>Bacteria</taxon>
        <taxon>Pseudomonadati</taxon>
        <taxon>Thermomicrobiota</taxon>
        <taxon>Thermomicrobia</taxon>
        <taxon>Thermomicrobiales</taxon>
        <taxon>environmental samples</taxon>
    </lineage>
</organism>
<name>A0A6J4UP10_9BACT</name>
<dbReference type="AlphaFoldDB" id="A0A6J4UP10"/>
<dbReference type="InterPro" id="IPR050229">
    <property type="entry name" value="GlpE_sulfurtransferase"/>
</dbReference>
<dbReference type="Gene3D" id="3.40.250.10">
    <property type="entry name" value="Rhodanese-like domain"/>
    <property type="match status" value="1"/>
</dbReference>
<proteinExistence type="predicted"/>